<dbReference type="InterPro" id="IPR043128">
    <property type="entry name" value="Rev_trsase/Diguanyl_cyclase"/>
</dbReference>
<dbReference type="Proteomes" id="UP000224567">
    <property type="component" value="Unassembled WGS sequence"/>
</dbReference>
<gene>
    <name evidence="1" type="ORF">CQW23_08667</name>
</gene>
<dbReference type="Gene3D" id="3.30.70.270">
    <property type="match status" value="1"/>
</dbReference>
<protein>
    <recommendedName>
        <fullName evidence="3">Mitochondrial protein</fullName>
    </recommendedName>
</protein>
<evidence type="ECO:0000313" key="2">
    <source>
        <dbReference type="Proteomes" id="UP000224567"/>
    </source>
</evidence>
<evidence type="ECO:0000313" key="1">
    <source>
        <dbReference type="EMBL" id="PHT54205.1"/>
    </source>
</evidence>
<dbReference type="OrthoDB" id="1702342at2759"/>
<dbReference type="InterPro" id="IPR051320">
    <property type="entry name" value="Viral_Replic_Matur_Polypro"/>
</dbReference>
<sequence length="477" mass="54454">MAESTKKSAVTDAKLDDLTKKFDVLLEKMLPTQPGVLGSTPVVHPSAVDVPSCRKWGDHMSPNMMMERPKHHHYNSKIEFPYFDGTSVDDPYSWLYRCERYYDYKHITNPIPKLDKAVLHLTGRAESWYFSYQLSRGGVTWQEFSEELCKSPTIPEEFFVKFFMEGLKKEIRHTVKMLNPYTLSQAVEKARHQEKVMESLIKKNRNGWGRGTWKTNSLQIPNSNLVQTNKGARANGTTQSNKLFELQKAQGLCYRCHIITQEGEATDPAKVEVMESWPLPKTIKALRGFLSLRGYYRRLIRSYETISRPLTNLLKKNAFHWDTSVDTAFLLLKQAMISAPVIALTNFSKEVSLSYDLDPVAPQLLTELITLPGSKPHYLLSQGFIWILQRIGTIAYHLEFPAGSIIHHVFDVSQLKCCIGPSVVLHRQALIYDDEGLVIVQPLAILQCCIVKENNIAAVKVLVCWTNFSPEEETWAD</sequence>
<reference evidence="1 2" key="1">
    <citation type="journal article" date="2017" name="Genome Biol.">
        <title>New reference genome sequences of hot pepper reveal the massive evolution of plant disease-resistance genes by retroduplication.</title>
        <authorList>
            <person name="Kim S."/>
            <person name="Park J."/>
            <person name="Yeom S.I."/>
            <person name="Kim Y.M."/>
            <person name="Seo E."/>
            <person name="Kim K.T."/>
            <person name="Kim M.S."/>
            <person name="Lee J.M."/>
            <person name="Cheong K."/>
            <person name="Shin H.S."/>
            <person name="Kim S.B."/>
            <person name="Han K."/>
            <person name="Lee J."/>
            <person name="Park M."/>
            <person name="Lee H.A."/>
            <person name="Lee H.Y."/>
            <person name="Lee Y."/>
            <person name="Oh S."/>
            <person name="Lee J.H."/>
            <person name="Choi E."/>
            <person name="Choi E."/>
            <person name="Lee S.E."/>
            <person name="Jeon J."/>
            <person name="Kim H."/>
            <person name="Choi G."/>
            <person name="Song H."/>
            <person name="Lee J."/>
            <person name="Lee S.C."/>
            <person name="Kwon J.K."/>
            <person name="Lee H.Y."/>
            <person name="Koo N."/>
            <person name="Hong Y."/>
            <person name="Kim R.W."/>
            <person name="Kang W.H."/>
            <person name="Huh J.H."/>
            <person name="Kang B.C."/>
            <person name="Yang T.J."/>
            <person name="Lee Y.H."/>
            <person name="Bennetzen J.L."/>
            <person name="Choi D."/>
        </authorList>
    </citation>
    <scope>NUCLEOTIDE SEQUENCE [LARGE SCALE GENOMIC DNA]</scope>
    <source>
        <strain evidence="2">cv. PBC81</strain>
    </source>
</reference>
<dbReference type="SUPFAM" id="SSF56672">
    <property type="entry name" value="DNA/RNA polymerases"/>
    <property type="match status" value="1"/>
</dbReference>
<organism evidence="1 2">
    <name type="scientific">Capsicum baccatum</name>
    <name type="common">Peruvian pepper</name>
    <dbReference type="NCBI Taxonomy" id="33114"/>
    <lineage>
        <taxon>Eukaryota</taxon>
        <taxon>Viridiplantae</taxon>
        <taxon>Streptophyta</taxon>
        <taxon>Embryophyta</taxon>
        <taxon>Tracheophyta</taxon>
        <taxon>Spermatophyta</taxon>
        <taxon>Magnoliopsida</taxon>
        <taxon>eudicotyledons</taxon>
        <taxon>Gunneridae</taxon>
        <taxon>Pentapetalae</taxon>
        <taxon>asterids</taxon>
        <taxon>lamiids</taxon>
        <taxon>Solanales</taxon>
        <taxon>Solanaceae</taxon>
        <taxon>Solanoideae</taxon>
        <taxon>Capsiceae</taxon>
        <taxon>Capsicum</taxon>
    </lineage>
</organism>
<reference evidence="2" key="2">
    <citation type="journal article" date="2017" name="J. Anim. Genet.">
        <title>Multiple reference genome sequences of hot pepper reveal the massive evolution of plant disease resistance genes by retroduplication.</title>
        <authorList>
            <person name="Kim S."/>
            <person name="Park J."/>
            <person name="Yeom S.-I."/>
            <person name="Kim Y.-M."/>
            <person name="Seo E."/>
            <person name="Kim K.-T."/>
            <person name="Kim M.-S."/>
            <person name="Lee J.M."/>
            <person name="Cheong K."/>
            <person name="Shin H.-S."/>
            <person name="Kim S.-B."/>
            <person name="Han K."/>
            <person name="Lee J."/>
            <person name="Park M."/>
            <person name="Lee H.-A."/>
            <person name="Lee H.-Y."/>
            <person name="Lee Y."/>
            <person name="Oh S."/>
            <person name="Lee J.H."/>
            <person name="Choi E."/>
            <person name="Choi E."/>
            <person name="Lee S.E."/>
            <person name="Jeon J."/>
            <person name="Kim H."/>
            <person name="Choi G."/>
            <person name="Song H."/>
            <person name="Lee J."/>
            <person name="Lee S.-C."/>
            <person name="Kwon J.-K."/>
            <person name="Lee H.-Y."/>
            <person name="Koo N."/>
            <person name="Hong Y."/>
            <person name="Kim R.W."/>
            <person name="Kang W.-H."/>
            <person name="Huh J.H."/>
            <person name="Kang B.-C."/>
            <person name="Yang T.-J."/>
            <person name="Lee Y.-H."/>
            <person name="Bennetzen J.L."/>
            <person name="Choi D."/>
        </authorList>
    </citation>
    <scope>NUCLEOTIDE SEQUENCE [LARGE SCALE GENOMIC DNA]</scope>
    <source>
        <strain evidence="2">cv. PBC81</strain>
    </source>
</reference>
<dbReference type="InterPro" id="IPR043502">
    <property type="entry name" value="DNA/RNA_pol_sf"/>
</dbReference>
<dbReference type="EMBL" id="MLFT02000003">
    <property type="protein sequence ID" value="PHT54205.1"/>
    <property type="molecule type" value="Genomic_DNA"/>
</dbReference>
<keyword evidence="2" id="KW-1185">Reference proteome</keyword>
<dbReference type="FunFam" id="3.30.70.270:FF:000020">
    <property type="entry name" value="Transposon Tf2-6 polyprotein-like Protein"/>
    <property type="match status" value="1"/>
</dbReference>
<evidence type="ECO:0008006" key="3">
    <source>
        <dbReference type="Google" id="ProtNLM"/>
    </source>
</evidence>
<dbReference type="PANTHER" id="PTHR33064">
    <property type="entry name" value="POL PROTEIN"/>
    <property type="match status" value="1"/>
</dbReference>
<accession>A0A2G2X9N7</accession>
<dbReference type="AlphaFoldDB" id="A0A2G2X9N7"/>
<name>A0A2G2X9N7_CAPBA</name>
<proteinExistence type="predicted"/>
<comment type="caution">
    <text evidence="1">The sequence shown here is derived from an EMBL/GenBank/DDBJ whole genome shotgun (WGS) entry which is preliminary data.</text>
</comment>
<dbReference type="PANTHER" id="PTHR33064:SF37">
    <property type="entry name" value="RIBONUCLEASE H"/>
    <property type="match status" value="1"/>
</dbReference>